<dbReference type="Pfam" id="PF00561">
    <property type="entry name" value="Abhydrolase_1"/>
    <property type="match status" value="1"/>
</dbReference>
<evidence type="ECO:0000259" key="2">
    <source>
        <dbReference type="Pfam" id="PF00561"/>
    </source>
</evidence>
<name>A0ABS7GBD5_9BACT</name>
<dbReference type="InterPro" id="IPR000073">
    <property type="entry name" value="AB_hydrolase_1"/>
</dbReference>
<feature type="domain" description="AB hydrolase-1" evidence="2">
    <location>
        <begin position="25"/>
        <end position="265"/>
    </location>
</feature>
<reference evidence="3 4" key="1">
    <citation type="submission" date="2021-08" db="EMBL/GenBank/DDBJ databases">
        <title>The genome sequence of Chitinophaga sp. B61.</title>
        <authorList>
            <person name="Zhang X."/>
        </authorList>
    </citation>
    <scope>NUCLEOTIDE SEQUENCE [LARGE SCALE GENOMIC DNA]</scope>
    <source>
        <strain evidence="3 4">B61</strain>
    </source>
</reference>
<dbReference type="InterPro" id="IPR000639">
    <property type="entry name" value="Epox_hydrolase-like"/>
</dbReference>
<dbReference type="SUPFAM" id="SSF53474">
    <property type="entry name" value="alpha/beta-Hydrolases"/>
    <property type="match status" value="1"/>
</dbReference>
<keyword evidence="1 3" id="KW-0378">Hydrolase</keyword>
<keyword evidence="4" id="KW-1185">Reference proteome</keyword>
<dbReference type="PRINTS" id="PR00412">
    <property type="entry name" value="EPOXHYDRLASE"/>
</dbReference>
<dbReference type="EMBL" id="JAICCF010000002">
    <property type="protein sequence ID" value="MBW8684646.1"/>
    <property type="molecule type" value="Genomic_DNA"/>
</dbReference>
<gene>
    <name evidence="3" type="ORF">K1Y79_09920</name>
</gene>
<dbReference type="Proteomes" id="UP000812961">
    <property type="component" value="Unassembled WGS sequence"/>
</dbReference>
<dbReference type="PRINTS" id="PR00111">
    <property type="entry name" value="ABHYDROLASE"/>
</dbReference>
<sequence>MEERFDLVNGIKIHSLQLGAPDAEIVIFLHGFPEYSGAWQEQMVYLAAQGYYVIAPDQRGYNLSDKPDDVHSYMMDHLVTDIAALIGILTTGKVILVGHDWGGAVAWEVALRHPHLLRQLIILNMPHPIVMIETLKTSLSQQLKSWYQAMFQLPWFPELLLKSFNCKVLSSMLISTARKHTFSEDQLKQYRVAWQQPGALTAMLNWYRASRYYRPGKGMITMPTLVIWGKQDAFLNAGMARRSVRRCAKGKLVMIDDATHWLHHEQSTKISQLILNFIKTREVQS</sequence>
<evidence type="ECO:0000313" key="4">
    <source>
        <dbReference type="Proteomes" id="UP000812961"/>
    </source>
</evidence>
<proteinExistence type="predicted"/>
<dbReference type="GO" id="GO:0016787">
    <property type="term" value="F:hydrolase activity"/>
    <property type="evidence" value="ECO:0007669"/>
    <property type="project" value="UniProtKB-KW"/>
</dbReference>
<accession>A0ABS7GBD5</accession>
<dbReference type="RefSeq" id="WP_220249863.1">
    <property type="nucleotide sequence ID" value="NZ_JAICCF010000002.1"/>
</dbReference>
<comment type="caution">
    <text evidence="3">The sequence shown here is derived from an EMBL/GenBank/DDBJ whole genome shotgun (WGS) entry which is preliminary data.</text>
</comment>
<evidence type="ECO:0000313" key="3">
    <source>
        <dbReference type="EMBL" id="MBW8684646.1"/>
    </source>
</evidence>
<dbReference type="Gene3D" id="3.40.50.1820">
    <property type="entry name" value="alpha/beta hydrolase"/>
    <property type="match status" value="1"/>
</dbReference>
<evidence type="ECO:0000256" key="1">
    <source>
        <dbReference type="ARBA" id="ARBA00022801"/>
    </source>
</evidence>
<dbReference type="InterPro" id="IPR029058">
    <property type="entry name" value="AB_hydrolase_fold"/>
</dbReference>
<protein>
    <submittedName>
        <fullName evidence="3">Alpha/beta hydrolase</fullName>
    </submittedName>
</protein>
<dbReference type="PANTHER" id="PTHR43329">
    <property type="entry name" value="EPOXIDE HYDROLASE"/>
    <property type="match status" value="1"/>
</dbReference>
<organism evidence="3 4">
    <name type="scientific">Chitinophaga rhizophila</name>
    <dbReference type="NCBI Taxonomy" id="2866212"/>
    <lineage>
        <taxon>Bacteria</taxon>
        <taxon>Pseudomonadati</taxon>
        <taxon>Bacteroidota</taxon>
        <taxon>Chitinophagia</taxon>
        <taxon>Chitinophagales</taxon>
        <taxon>Chitinophagaceae</taxon>
        <taxon>Chitinophaga</taxon>
    </lineage>
</organism>